<dbReference type="GeneID" id="93523730"/>
<feature type="transmembrane region" description="Helical" evidence="1">
    <location>
        <begin position="36"/>
        <end position="55"/>
    </location>
</feature>
<dbReference type="AlphaFoldDB" id="A0AAW6FCQ0"/>
<dbReference type="SUPFAM" id="SSF56300">
    <property type="entry name" value="Metallo-dependent phosphatases"/>
    <property type="match status" value="1"/>
</dbReference>
<evidence type="ECO:0000256" key="1">
    <source>
        <dbReference type="SAM" id="Phobius"/>
    </source>
</evidence>
<evidence type="ECO:0000259" key="2">
    <source>
        <dbReference type="Pfam" id="PF00149"/>
    </source>
</evidence>
<dbReference type="InterPro" id="IPR029052">
    <property type="entry name" value="Metallo-depent_PP-like"/>
</dbReference>
<name>A0AAW6FCQ0_PARDI</name>
<protein>
    <submittedName>
        <fullName evidence="3">Metallophosphoesterase</fullName>
    </submittedName>
</protein>
<comment type="caution">
    <text evidence="3">The sequence shown here is derived from an EMBL/GenBank/DDBJ whole genome shotgun (WGS) entry which is preliminary data.</text>
</comment>
<dbReference type="CDD" id="cd07385">
    <property type="entry name" value="MPP_YkuE_C"/>
    <property type="match status" value="1"/>
</dbReference>
<feature type="domain" description="Calcineurin-like phosphoesterase" evidence="2">
    <location>
        <begin position="144"/>
        <end position="306"/>
    </location>
</feature>
<accession>A0AAW6FCQ0</accession>
<feature type="transmembrane region" description="Helical" evidence="1">
    <location>
        <begin position="75"/>
        <end position="95"/>
    </location>
</feature>
<dbReference type="EMBL" id="JAQMPX010000150">
    <property type="protein sequence ID" value="MDB9140887.1"/>
    <property type="molecule type" value="Genomic_DNA"/>
</dbReference>
<reference evidence="3" key="1">
    <citation type="submission" date="2023-01" db="EMBL/GenBank/DDBJ databases">
        <title>Human gut microbiome strain richness.</title>
        <authorList>
            <person name="Chen-Liaw A."/>
        </authorList>
    </citation>
    <scope>NUCLEOTIDE SEQUENCE</scope>
    <source>
        <strain evidence="3">D35st1_E5_D35t1_190705</strain>
    </source>
</reference>
<dbReference type="Gene3D" id="3.60.21.10">
    <property type="match status" value="1"/>
</dbReference>
<dbReference type="InterPro" id="IPR051158">
    <property type="entry name" value="Metallophosphoesterase_sf"/>
</dbReference>
<dbReference type="GO" id="GO:0016787">
    <property type="term" value="F:hydrolase activity"/>
    <property type="evidence" value="ECO:0007669"/>
    <property type="project" value="InterPro"/>
</dbReference>
<dbReference type="Pfam" id="PF00149">
    <property type="entry name" value="Metallophos"/>
    <property type="match status" value="1"/>
</dbReference>
<keyword evidence="1" id="KW-0812">Transmembrane</keyword>
<dbReference type="InterPro" id="IPR004843">
    <property type="entry name" value="Calcineurin-like_PHP"/>
</dbReference>
<feature type="transmembrane region" description="Helical" evidence="1">
    <location>
        <begin position="6"/>
        <end position="24"/>
    </location>
</feature>
<dbReference type="RefSeq" id="WP_211736925.1">
    <property type="nucleotide sequence ID" value="NZ_CP042285.1"/>
</dbReference>
<sequence length="364" mass="41210">MLSFFIILPILYLAGNVYIFWRGRQALKSQSTGVKVLLSIIFWGGAFSFFSSFLFRNLNMPASLAQTISQVGTGWLVFTLYMVLALVVFDLLRLFHIRCKYSFHLSLFLTLSLLGYGNYHYQHPDTKVINMVINKPADTDGQPLKVVAISDVHLGYATNKAMLEGYVDLINAERPDLVIIGGDLIDNSVVPLHHEHMEVELSRIYAPLGVYMVPGNHEYISGIEESEKFIAKTPIVLLRDSVITLPNQVQLVGRDDRHNRGRKTLEQLTENLDPSKPVILLDHQPYELEKTEKAGVDLQFSGHTHRGQVWPMSWIVDRMFELSYGIKKTGNSTIYVSSGLSLWGPPFRIGTDSEMVVFNITFKE</sequence>
<dbReference type="Proteomes" id="UP001211522">
    <property type="component" value="Unassembled WGS sequence"/>
</dbReference>
<keyword evidence="1" id="KW-0472">Membrane</keyword>
<organism evidence="3 4">
    <name type="scientific">Parabacteroides distasonis</name>
    <dbReference type="NCBI Taxonomy" id="823"/>
    <lineage>
        <taxon>Bacteria</taxon>
        <taxon>Pseudomonadati</taxon>
        <taxon>Bacteroidota</taxon>
        <taxon>Bacteroidia</taxon>
        <taxon>Bacteroidales</taxon>
        <taxon>Tannerellaceae</taxon>
        <taxon>Parabacteroides</taxon>
    </lineage>
</organism>
<dbReference type="PANTHER" id="PTHR31302">
    <property type="entry name" value="TRANSMEMBRANE PROTEIN WITH METALLOPHOSPHOESTERASE DOMAIN-RELATED"/>
    <property type="match status" value="1"/>
</dbReference>
<proteinExistence type="predicted"/>
<evidence type="ECO:0000313" key="3">
    <source>
        <dbReference type="EMBL" id="MDB9140887.1"/>
    </source>
</evidence>
<feature type="transmembrane region" description="Helical" evidence="1">
    <location>
        <begin position="102"/>
        <end position="121"/>
    </location>
</feature>
<keyword evidence="1" id="KW-1133">Transmembrane helix</keyword>
<gene>
    <name evidence="3" type="ORF">PN612_20590</name>
</gene>
<evidence type="ECO:0000313" key="4">
    <source>
        <dbReference type="Proteomes" id="UP001211522"/>
    </source>
</evidence>
<dbReference type="PANTHER" id="PTHR31302:SF0">
    <property type="entry name" value="TRANSMEMBRANE PROTEIN WITH METALLOPHOSPHOESTERASE DOMAIN"/>
    <property type="match status" value="1"/>
</dbReference>